<dbReference type="InterPro" id="IPR051476">
    <property type="entry name" value="Bac_ResReg_Asp_Phosphatase"/>
</dbReference>
<keyword evidence="3" id="KW-0677">Repeat</keyword>
<feature type="repeat" description="TPR" evidence="6">
    <location>
        <begin position="91"/>
        <end position="124"/>
    </location>
</feature>
<comment type="similarity">
    <text evidence="5">Belongs to the Rap family.</text>
</comment>
<dbReference type="PANTHER" id="PTHR46630:SF1">
    <property type="entry name" value="TETRATRICOPEPTIDE REPEAT PROTEIN 29"/>
    <property type="match status" value="1"/>
</dbReference>
<keyword evidence="2" id="KW-0963">Cytoplasm</keyword>
<evidence type="ECO:0000256" key="7">
    <source>
        <dbReference type="SAM" id="SignalP"/>
    </source>
</evidence>
<sequence length="649" mass="74400">MKKIIISFILTLVLSAVSYAQTEIDKCFNYFKAGDYHRAIESGKKAVKLYPRSVYAYFCLGIAYIETGDINLAIEALKKTEAYAVRDDELMVIYNNLGSAYSYKGDLDNALLYYSRSLDLAKKLGKRDFEATNLNDIALIFHKKGELDRALKYFEEALKLENNEKYKTHTYNNIAAVYCDKKDYKKAIEYFKKAIEINERHGDYHNSGKIMLNLGWTYLEIKDFENAYFYLDEGLKRVKKVGDKYWEAYGYRYFGRYYLNKEDRELAREYLNKAYNLYKSIGAEMDAQAVLLDLLEIASLEEKEKNKAVYGGIEIGSKGVKAMVLSISPSKEEGFYNVEEKFRKSINTGIITGVKETGVFSEEAIKETVDAVKELFNIIKGQYGVDEKNIFIAASSALVNVKNRDELSEKIKKLVGKDVFFITKQDEVFYNILGAVPQKFHSKALVIDIGSGNTKIGYIEGSQADSRIVSIEIPYGTVSFTELIQKDASTQKQMAQVAEKLIQKEVSQSLYRESQRKPALRNRNPVFMVGGIVWAMVTMLHPEKQDAFVKITHEEIERFYREIKKNPEKLLNLDLSKIKDENKRQWTSKQIQAVKDTFSKENLLAGASLLKGISDSLYIKGKEVYFSRYGSWLWGFIASSGVYLEQNKR</sequence>
<dbReference type="SMART" id="SM00028">
    <property type="entry name" value="TPR"/>
    <property type="match status" value="7"/>
</dbReference>
<dbReference type="PROSITE" id="PS50293">
    <property type="entry name" value="TPR_REGION"/>
    <property type="match status" value="1"/>
</dbReference>
<reference evidence="9" key="1">
    <citation type="submission" date="2024-01" db="EMBL/GenBank/DDBJ databases">
        <title>The first autotrophic representatives of the genus Thermodesulfovibrio.</title>
        <authorList>
            <person name="Maltseva A.I."/>
            <person name="Elcheninov A.G."/>
            <person name="Kublanov I.V."/>
            <person name="Lebedinsky A.V."/>
            <person name="Frolov E.N."/>
        </authorList>
    </citation>
    <scope>NUCLEOTIDE SEQUENCE</scope>
    <source>
        <strain evidence="9">3907-1M</strain>
    </source>
</reference>
<dbReference type="AlphaFoldDB" id="A0AAU8GWQ1"/>
<name>A0AAU8GWQ1_9BACT</name>
<feature type="chain" id="PRO_5043784241" evidence="7">
    <location>
        <begin position="21"/>
        <end position="649"/>
    </location>
</feature>
<dbReference type="SUPFAM" id="SSF48452">
    <property type="entry name" value="TPR-like"/>
    <property type="match status" value="1"/>
</dbReference>
<comment type="subcellular location">
    <subcellularLocation>
        <location evidence="1">Cytoplasm</location>
    </subcellularLocation>
</comment>
<evidence type="ECO:0000256" key="4">
    <source>
        <dbReference type="ARBA" id="ARBA00022803"/>
    </source>
</evidence>
<dbReference type="InterPro" id="IPR019734">
    <property type="entry name" value="TPR_rpt"/>
</dbReference>
<evidence type="ECO:0000256" key="5">
    <source>
        <dbReference type="ARBA" id="ARBA00038253"/>
    </source>
</evidence>
<proteinExistence type="inferred from homology"/>
<dbReference type="PROSITE" id="PS50005">
    <property type="entry name" value="TPR"/>
    <property type="match status" value="4"/>
</dbReference>
<feature type="domain" description="Ppx/GppA phosphatase N-terminal" evidence="8">
    <location>
        <begin position="343"/>
        <end position="584"/>
    </location>
</feature>
<dbReference type="KEGG" id="taut:V4D30_01855"/>
<dbReference type="PANTHER" id="PTHR46630">
    <property type="entry name" value="TETRATRICOPEPTIDE REPEAT PROTEIN 29"/>
    <property type="match status" value="1"/>
</dbReference>
<gene>
    <name evidence="9" type="ORF">V4D30_01855</name>
</gene>
<evidence type="ECO:0000259" key="8">
    <source>
        <dbReference type="Pfam" id="PF02541"/>
    </source>
</evidence>
<evidence type="ECO:0000313" key="9">
    <source>
        <dbReference type="EMBL" id="XCH47033.1"/>
    </source>
</evidence>
<accession>A0AAU8GWQ1</accession>
<dbReference type="EMBL" id="CP144373">
    <property type="protein sequence ID" value="XCH47033.1"/>
    <property type="molecule type" value="Genomic_DNA"/>
</dbReference>
<dbReference type="SUPFAM" id="SSF53067">
    <property type="entry name" value="Actin-like ATPase domain"/>
    <property type="match status" value="2"/>
</dbReference>
<organism evidence="9">
    <name type="scientific">Thermodesulfovibrio autotrophicus</name>
    <dbReference type="NCBI Taxonomy" id="3118333"/>
    <lineage>
        <taxon>Bacteria</taxon>
        <taxon>Pseudomonadati</taxon>
        <taxon>Nitrospirota</taxon>
        <taxon>Thermodesulfovibrionia</taxon>
        <taxon>Thermodesulfovibrionales</taxon>
        <taxon>Thermodesulfovibrionaceae</taxon>
        <taxon>Thermodesulfovibrio</taxon>
    </lineage>
</organism>
<keyword evidence="4 6" id="KW-0802">TPR repeat</keyword>
<dbReference type="Pfam" id="PF13432">
    <property type="entry name" value="TPR_16"/>
    <property type="match status" value="1"/>
</dbReference>
<dbReference type="Pfam" id="PF02541">
    <property type="entry name" value="Ppx-GppA"/>
    <property type="match status" value="1"/>
</dbReference>
<dbReference type="Pfam" id="PF13181">
    <property type="entry name" value="TPR_8"/>
    <property type="match status" value="1"/>
</dbReference>
<evidence type="ECO:0000256" key="1">
    <source>
        <dbReference type="ARBA" id="ARBA00004496"/>
    </source>
</evidence>
<dbReference type="GO" id="GO:0005737">
    <property type="term" value="C:cytoplasm"/>
    <property type="evidence" value="ECO:0007669"/>
    <property type="project" value="UniProtKB-SubCell"/>
</dbReference>
<dbReference type="InterPro" id="IPR011990">
    <property type="entry name" value="TPR-like_helical_dom_sf"/>
</dbReference>
<dbReference type="Gene3D" id="3.30.420.40">
    <property type="match status" value="1"/>
</dbReference>
<dbReference type="SUPFAM" id="SSF81901">
    <property type="entry name" value="HCP-like"/>
    <property type="match status" value="1"/>
</dbReference>
<evidence type="ECO:0000256" key="6">
    <source>
        <dbReference type="PROSITE-ProRule" id="PRU00339"/>
    </source>
</evidence>
<dbReference type="Gene3D" id="3.30.420.150">
    <property type="entry name" value="Exopolyphosphatase. Domain 2"/>
    <property type="match status" value="1"/>
</dbReference>
<evidence type="ECO:0000256" key="2">
    <source>
        <dbReference type="ARBA" id="ARBA00022490"/>
    </source>
</evidence>
<keyword evidence="7" id="KW-0732">Signal</keyword>
<dbReference type="RefSeq" id="WP_353684560.1">
    <property type="nucleotide sequence ID" value="NZ_CP144373.1"/>
</dbReference>
<dbReference type="Pfam" id="PF13424">
    <property type="entry name" value="TPR_12"/>
    <property type="match status" value="2"/>
</dbReference>
<dbReference type="InterPro" id="IPR043129">
    <property type="entry name" value="ATPase_NBD"/>
</dbReference>
<dbReference type="InterPro" id="IPR003695">
    <property type="entry name" value="Ppx_GppA_N"/>
</dbReference>
<feature type="repeat" description="TPR" evidence="6">
    <location>
        <begin position="131"/>
        <end position="164"/>
    </location>
</feature>
<protein>
    <submittedName>
        <fullName evidence="9">Tetratricopeptide repeat protein</fullName>
    </submittedName>
</protein>
<dbReference type="Gene3D" id="1.25.40.10">
    <property type="entry name" value="Tetratricopeptide repeat domain"/>
    <property type="match status" value="3"/>
</dbReference>
<evidence type="ECO:0000256" key="3">
    <source>
        <dbReference type="ARBA" id="ARBA00022737"/>
    </source>
</evidence>
<feature type="signal peptide" evidence="7">
    <location>
        <begin position="1"/>
        <end position="20"/>
    </location>
</feature>
<feature type="repeat" description="TPR" evidence="6">
    <location>
        <begin position="20"/>
        <end position="53"/>
    </location>
</feature>
<feature type="repeat" description="TPR" evidence="6">
    <location>
        <begin position="168"/>
        <end position="201"/>
    </location>
</feature>